<keyword evidence="1" id="KW-0732">Signal</keyword>
<dbReference type="InterPro" id="IPR050490">
    <property type="entry name" value="Bact_solute-bd_prot1"/>
</dbReference>
<dbReference type="STRING" id="1909395.BKM31_10590"/>
<sequence length="456" mass="48427">MNNKRLLTAAAVLAAATTLAACSSGGGGGGGGTASGGGGGASNCTNTIPKKNLPTVTMWGWYPNMQLVVDNFNKQNAEVQVCWTNVGQGSDEYDKFQTAISAGTGAPDVIMIEMDRIPTFQIQKALVDIKKFGFDAVKADYGPGAWKDVSIGDAVYGVPVDGGPMAMIYRKDIFDKYDIKPPKTWAEYEQAAQKMKDAGGPQFGDFAANVSALTMALQIQKGASPFTYDPAQQSTIGIKLNDQASKDVLDYWGNLAKKGLVGTQDQFTPEYISGVINGKYATYISAAWAPGYLTGAGVGKGEDTGKFAVAPLPQWDPANPVQVNWGGSAFSVTSQAKNPELAAKVAYGLYADKESLTDGWTNQIIFPLNLKALNDPEFINLKVAFFGGQQANKEVYVPAASAYKGMTYSPFGQYYFDAMTKQVSAIIDGSVTGAQAADKLQEDVAAYAKEQGFTVQ</sequence>
<gene>
    <name evidence="2" type="ORF">BKM31_10590</name>
</gene>
<dbReference type="PANTHER" id="PTHR43649:SF14">
    <property type="entry name" value="BLR3389 PROTEIN"/>
    <property type="match status" value="1"/>
</dbReference>
<evidence type="ECO:0000256" key="1">
    <source>
        <dbReference type="SAM" id="SignalP"/>
    </source>
</evidence>
<feature type="chain" id="PRO_5039244225" description="ABC transporter substrate-binding protein" evidence="1">
    <location>
        <begin position="21"/>
        <end position="456"/>
    </location>
</feature>
<dbReference type="OrthoDB" id="2515046at2"/>
<name>A0A1U9ZV85_9ACTN</name>
<reference evidence="3" key="1">
    <citation type="journal article" date="2017" name="Med. Chem. Commun.">
        <title>Nonomuraea sp. ATCC 55076 harbours the largest actinomycete chromosome to date and the kistamicin biosynthetic gene cluster.</title>
        <authorList>
            <person name="Nazari B."/>
            <person name="Forneris C.C."/>
            <person name="Gibson M.I."/>
            <person name="Moon K."/>
            <person name="Schramma K.R."/>
            <person name="Seyedsayamdost M.R."/>
        </authorList>
    </citation>
    <scope>NUCLEOTIDE SEQUENCE [LARGE SCALE GENOMIC DNA]</scope>
    <source>
        <strain evidence="3">ATCC 55076</strain>
    </source>
</reference>
<organism evidence="2 3">
    <name type="scientific">[Actinomadura] parvosata subsp. kistnae</name>
    <dbReference type="NCBI Taxonomy" id="1909395"/>
    <lineage>
        <taxon>Bacteria</taxon>
        <taxon>Bacillati</taxon>
        <taxon>Actinomycetota</taxon>
        <taxon>Actinomycetes</taxon>
        <taxon>Streptosporangiales</taxon>
        <taxon>Streptosporangiaceae</taxon>
        <taxon>Nonomuraea</taxon>
    </lineage>
</organism>
<dbReference type="SUPFAM" id="SSF53850">
    <property type="entry name" value="Periplasmic binding protein-like II"/>
    <property type="match status" value="1"/>
</dbReference>
<protein>
    <recommendedName>
        <fullName evidence="4">ABC transporter substrate-binding protein</fullName>
    </recommendedName>
</protein>
<feature type="signal peptide" evidence="1">
    <location>
        <begin position="1"/>
        <end position="20"/>
    </location>
</feature>
<keyword evidence="3" id="KW-1185">Reference proteome</keyword>
<dbReference type="Proteomes" id="UP000190797">
    <property type="component" value="Chromosome"/>
</dbReference>
<dbReference type="AlphaFoldDB" id="A0A1U9ZV85"/>
<accession>A0A1U9ZV85</accession>
<evidence type="ECO:0008006" key="4">
    <source>
        <dbReference type="Google" id="ProtNLM"/>
    </source>
</evidence>
<proteinExistence type="predicted"/>
<dbReference type="PROSITE" id="PS51257">
    <property type="entry name" value="PROKAR_LIPOPROTEIN"/>
    <property type="match status" value="1"/>
</dbReference>
<dbReference type="Gene3D" id="3.40.190.10">
    <property type="entry name" value="Periplasmic binding protein-like II"/>
    <property type="match status" value="1"/>
</dbReference>
<dbReference type="Pfam" id="PF01547">
    <property type="entry name" value="SBP_bac_1"/>
    <property type="match status" value="1"/>
</dbReference>
<dbReference type="PANTHER" id="PTHR43649">
    <property type="entry name" value="ARABINOSE-BINDING PROTEIN-RELATED"/>
    <property type="match status" value="1"/>
</dbReference>
<dbReference type="EMBL" id="CP017717">
    <property type="protein sequence ID" value="AQZ61858.1"/>
    <property type="molecule type" value="Genomic_DNA"/>
</dbReference>
<dbReference type="RefSeq" id="WP_080037994.1">
    <property type="nucleotide sequence ID" value="NZ_CP017717.1"/>
</dbReference>
<evidence type="ECO:0000313" key="2">
    <source>
        <dbReference type="EMBL" id="AQZ61858.1"/>
    </source>
</evidence>
<dbReference type="InterPro" id="IPR006059">
    <property type="entry name" value="SBP"/>
</dbReference>
<dbReference type="KEGG" id="noa:BKM31_10590"/>
<evidence type="ECO:0000313" key="3">
    <source>
        <dbReference type="Proteomes" id="UP000190797"/>
    </source>
</evidence>